<comment type="caution">
    <text evidence="2">The sequence shown here is derived from an EMBL/GenBank/DDBJ whole genome shotgun (WGS) entry which is preliminary data.</text>
</comment>
<keyword evidence="1" id="KW-0472">Membrane</keyword>
<gene>
    <name evidence="2" type="ORF">BJ983_001768</name>
</gene>
<feature type="transmembrane region" description="Helical" evidence="1">
    <location>
        <begin position="121"/>
        <end position="142"/>
    </location>
</feature>
<keyword evidence="1" id="KW-0812">Transmembrane</keyword>
<name>A0A7Y9DUI5_9PSEU</name>
<feature type="transmembrane region" description="Helical" evidence="1">
    <location>
        <begin position="148"/>
        <end position="173"/>
    </location>
</feature>
<evidence type="ECO:0000256" key="1">
    <source>
        <dbReference type="SAM" id="Phobius"/>
    </source>
</evidence>
<reference evidence="2 3" key="1">
    <citation type="submission" date="2020-07" db="EMBL/GenBank/DDBJ databases">
        <title>Sequencing the genomes of 1000 actinobacteria strains.</title>
        <authorList>
            <person name="Klenk H.-P."/>
        </authorList>
    </citation>
    <scope>NUCLEOTIDE SEQUENCE [LARGE SCALE GENOMIC DNA]</scope>
    <source>
        <strain evidence="2 3">DSM 45772</strain>
    </source>
</reference>
<accession>A0A7Y9DUI5</accession>
<dbReference type="RefSeq" id="WP_179793470.1">
    <property type="nucleotide sequence ID" value="NZ_BAABHP010000017.1"/>
</dbReference>
<keyword evidence="1" id="KW-1133">Transmembrane helix</keyword>
<feature type="transmembrane region" description="Helical" evidence="1">
    <location>
        <begin position="32"/>
        <end position="49"/>
    </location>
</feature>
<dbReference type="Proteomes" id="UP000535890">
    <property type="component" value="Unassembled WGS sequence"/>
</dbReference>
<dbReference type="EMBL" id="JACCBN010000001">
    <property type="protein sequence ID" value="NYD35666.1"/>
    <property type="molecule type" value="Genomic_DNA"/>
</dbReference>
<dbReference type="AlphaFoldDB" id="A0A7Y9DUI5"/>
<protein>
    <submittedName>
        <fullName evidence="2">Uncharacterized protein</fullName>
    </submittedName>
</protein>
<proteinExistence type="predicted"/>
<feature type="transmembrane region" description="Helical" evidence="1">
    <location>
        <begin position="69"/>
        <end position="89"/>
    </location>
</feature>
<sequence length="178" mass="18012">MPRPLHPGDLIAAMFGVVFVAANSQLLGAARLPVIVVAIAAGIAIVVAAQRSRGMSGAAGPPMHRTAYLRIVAVEAVALVVGAPLLARFAPHLPIAWVALVVGLHFVAFAVWWLPGERTFLAIGAVMTVLGVLGFAIGLTGGEDTADVVALVAGVGSGVTLLVPSTIAAVRLFSARAA</sequence>
<evidence type="ECO:0000313" key="2">
    <source>
        <dbReference type="EMBL" id="NYD35666.1"/>
    </source>
</evidence>
<evidence type="ECO:0000313" key="3">
    <source>
        <dbReference type="Proteomes" id="UP000535890"/>
    </source>
</evidence>
<organism evidence="2 3">
    <name type="scientific">Actinomycetospora corticicola</name>
    <dbReference type="NCBI Taxonomy" id="663602"/>
    <lineage>
        <taxon>Bacteria</taxon>
        <taxon>Bacillati</taxon>
        <taxon>Actinomycetota</taxon>
        <taxon>Actinomycetes</taxon>
        <taxon>Pseudonocardiales</taxon>
        <taxon>Pseudonocardiaceae</taxon>
        <taxon>Actinomycetospora</taxon>
    </lineage>
</organism>
<keyword evidence="3" id="KW-1185">Reference proteome</keyword>
<feature type="transmembrane region" description="Helical" evidence="1">
    <location>
        <begin position="95"/>
        <end position="114"/>
    </location>
</feature>